<reference evidence="3" key="1">
    <citation type="submission" date="2016-02" db="EMBL/GenBank/DDBJ databases">
        <authorList>
            <person name="Wen L."/>
            <person name="He K."/>
            <person name="Yang H."/>
        </authorList>
    </citation>
    <scope>NUCLEOTIDE SEQUENCE [LARGE SCALE GENOMIC DNA]</scope>
    <source>
        <strain evidence="3">JCM 15929</strain>
    </source>
</reference>
<proteinExistence type="predicted"/>
<name>A0A138AEB4_9ACTN</name>
<organism evidence="2 3">
    <name type="scientific">Tsukamurella pseudospumae</name>
    <dbReference type="NCBI Taxonomy" id="239498"/>
    <lineage>
        <taxon>Bacteria</taxon>
        <taxon>Bacillati</taxon>
        <taxon>Actinomycetota</taxon>
        <taxon>Actinomycetes</taxon>
        <taxon>Mycobacteriales</taxon>
        <taxon>Tsukamurellaceae</taxon>
        <taxon>Tsukamurella</taxon>
    </lineage>
</organism>
<dbReference type="Proteomes" id="UP000070258">
    <property type="component" value="Unassembled WGS sequence"/>
</dbReference>
<comment type="caution">
    <text evidence="2">The sequence shown here is derived from an EMBL/GenBank/DDBJ whole genome shotgun (WGS) entry which is preliminary data.</text>
</comment>
<evidence type="ECO:0000313" key="2">
    <source>
        <dbReference type="EMBL" id="KXP08803.1"/>
    </source>
</evidence>
<dbReference type="AlphaFoldDB" id="A0A138AEB4"/>
<gene>
    <name evidence="2" type="ORF">AXK60_09055</name>
</gene>
<dbReference type="RefSeq" id="WP_068571678.1">
    <property type="nucleotide sequence ID" value="NZ_LSRF01000044.1"/>
</dbReference>
<sequence length="191" mass="20487">MMISYRGRDARVDVDPEAGSVTVTPSKADGPWSVPLGQVETIGVRRSTLLKRGTLRLLVRGQSWTELSDSSPNAVAQLHAVPHGLDDDPIAFASALAEFRIPMVTLDAKGQPMKVGKPSNWGRRTGLIGLVRAGLTAWLRASLEEERVEYAAGCSGRDDEVPRSEVERVGQSAGGDHSQNGDGHCEFLSLA</sequence>
<feature type="region of interest" description="Disordered" evidence="1">
    <location>
        <begin position="155"/>
        <end position="182"/>
    </location>
</feature>
<accession>A0A138AEB4</accession>
<evidence type="ECO:0000313" key="3">
    <source>
        <dbReference type="Proteomes" id="UP000070258"/>
    </source>
</evidence>
<protein>
    <submittedName>
        <fullName evidence="2">Uncharacterized protein</fullName>
    </submittedName>
</protein>
<dbReference type="EMBL" id="LSRF01000044">
    <property type="protein sequence ID" value="KXP08803.1"/>
    <property type="molecule type" value="Genomic_DNA"/>
</dbReference>
<evidence type="ECO:0000256" key="1">
    <source>
        <dbReference type="SAM" id="MobiDB-lite"/>
    </source>
</evidence>
<feature type="compositionally biased region" description="Basic and acidic residues" evidence="1">
    <location>
        <begin position="156"/>
        <end position="168"/>
    </location>
</feature>